<gene>
    <name evidence="2" type="primary">groES</name>
</gene>
<organism evidence="2">
    <name type="scientific">uncultured virus</name>
    <dbReference type="NCBI Taxonomy" id="340016"/>
    <lineage>
        <taxon>Viruses</taxon>
        <taxon>environmental samples</taxon>
    </lineage>
</organism>
<dbReference type="PRINTS" id="PR00297">
    <property type="entry name" value="CHAPERONIN10"/>
</dbReference>
<protein>
    <submittedName>
        <fullName evidence="2">Co-chaperonin GroES</fullName>
    </submittedName>
</protein>
<accession>A0A221S3A9</accession>
<dbReference type="GO" id="GO:0044183">
    <property type="term" value="F:protein folding chaperone"/>
    <property type="evidence" value="ECO:0007669"/>
    <property type="project" value="InterPro"/>
</dbReference>
<dbReference type="Pfam" id="PF00166">
    <property type="entry name" value="Cpn10"/>
    <property type="match status" value="1"/>
</dbReference>
<dbReference type="EMBL" id="KU970679">
    <property type="protein sequence ID" value="ASN63273.1"/>
    <property type="molecule type" value="Genomic_DNA"/>
</dbReference>
<dbReference type="Gene3D" id="2.30.33.40">
    <property type="entry name" value="GroES chaperonin"/>
    <property type="match status" value="1"/>
</dbReference>
<keyword evidence="1" id="KW-0143">Chaperone</keyword>
<name>A0A221S3A9_9VIRU</name>
<sequence>MMSSLTQEEKAVFSAKFEKSFTVAGPRILIRRAPIKQDKAGSIILLEETANKERQASVKGTVLKMGEQCYNLPSQRTREGQQIPWCKEGDQVFFGQYAGSRVLEHGCDDLIIINDEDILGVLSAEN</sequence>
<proteinExistence type="predicted"/>
<evidence type="ECO:0000256" key="1">
    <source>
        <dbReference type="ARBA" id="ARBA00023186"/>
    </source>
</evidence>
<evidence type="ECO:0000313" key="2">
    <source>
        <dbReference type="EMBL" id="ASN63273.1"/>
    </source>
</evidence>
<dbReference type="InterPro" id="IPR037124">
    <property type="entry name" value="Chaperonin_GroES_sf"/>
</dbReference>
<dbReference type="SMART" id="SM00883">
    <property type="entry name" value="Cpn10"/>
    <property type="match status" value="1"/>
</dbReference>
<dbReference type="GO" id="GO:0005524">
    <property type="term" value="F:ATP binding"/>
    <property type="evidence" value="ECO:0007669"/>
    <property type="project" value="InterPro"/>
</dbReference>
<dbReference type="InterPro" id="IPR011032">
    <property type="entry name" value="GroES-like_sf"/>
</dbReference>
<dbReference type="CDD" id="cd00320">
    <property type="entry name" value="cpn10"/>
    <property type="match status" value="1"/>
</dbReference>
<dbReference type="InterPro" id="IPR020818">
    <property type="entry name" value="Chaperonin_GroES"/>
</dbReference>
<reference evidence="2" key="1">
    <citation type="submission" date="2016-03" db="EMBL/GenBank/DDBJ databases">
        <title>Novel chaperonins are prevalent in the virioplankton and link to viral biology and ecology.</title>
        <authorList>
            <person name="Marine R.L."/>
            <person name="Nasko D.J."/>
            <person name="Polson S.W."/>
            <person name="Wommack K.E."/>
        </authorList>
    </citation>
    <scope>NUCLEOTIDE SEQUENCE</scope>
</reference>
<dbReference type="SUPFAM" id="SSF50129">
    <property type="entry name" value="GroES-like"/>
    <property type="match status" value="1"/>
</dbReference>